<dbReference type="SMART" id="SM00382">
    <property type="entry name" value="AAA"/>
    <property type="match status" value="1"/>
</dbReference>
<dbReference type="InterPro" id="IPR051120">
    <property type="entry name" value="ABC_AA/LPS_Transport"/>
</dbReference>
<dbReference type="PANTHER" id="PTHR45772:SF7">
    <property type="entry name" value="AMINO ACID ABC TRANSPORTER ATP-BINDING PROTEIN"/>
    <property type="match status" value="1"/>
</dbReference>
<dbReference type="AlphaFoldDB" id="A0A523YNS9"/>
<dbReference type="CDD" id="cd03219">
    <property type="entry name" value="ABC_Mj1267_LivG_branched"/>
    <property type="match status" value="1"/>
</dbReference>
<evidence type="ECO:0000256" key="1">
    <source>
        <dbReference type="ARBA" id="ARBA00022448"/>
    </source>
</evidence>
<dbReference type="PROSITE" id="PS50893">
    <property type="entry name" value="ABC_TRANSPORTER_2"/>
    <property type="match status" value="1"/>
</dbReference>
<dbReference type="InterPro" id="IPR032823">
    <property type="entry name" value="BCA_ABC_TP_C"/>
</dbReference>
<dbReference type="GO" id="GO:0015188">
    <property type="term" value="F:L-isoleucine transmembrane transporter activity"/>
    <property type="evidence" value="ECO:0007669"/>
    <property type="project" value="TreeGrafter"/>
</dbReference>
<dbReference type="PANTHER" id="PTHR45772">
    <property type="entry name" value="CONSERVED COMPONENT OF ABC TRANSPORTER FOR NATURAL AMINO ACIDS-RELATED"/>
    <property type="match status" value="1"/>
</dbReference>
<dbReference type="InterPro" id="IPR003593">
    <property type="entry name" value="AAA+_ATPase"/>
</dbReference>
<dbReference type="FunFam" id="3.40.50.300:FF:000421">
    <property type="entry name" value="Branched-chain amino acid ABC transporter ATP-binding protein"/>
    <property type="match status" value="1"/>
</dbReference>
<dbReference type="GO" id="GO:0005524">
    <property type="term" value="F:ATP binding"/>
    <property type="evidence" value="ECO:0007669"/>
    <property type="project" value="UniProtKB-KW"/>
</dbReference>
<dbReference type="Pfam" id="PF00005">
    <property type="entry name" value="ABC_tran"/>
    <property type="match status" value="1"/>
</dbReference>
<dbReference type="GO" id="GO:1903805">
    <property type="term" value="P:L-valine import across plasma membrane"/>
    <property type="evidence" value="ECO:0007669"/>
    <property type="project" value="TreeGrafter"/>
</dbReference>
<reference evidence="5 6" key="1">
    <citation type="submission" date="2019-03" db="EMBL/GenBank/DDBJ databases">
        <title>Metabolic potential of uncultured bacteria and archaea associated with petroleum seepage in deep-sea sediments.</title>
        <authorList>
            <person name="Dong X."/>
            <person name="Hubert C."/>
        </authorList>
    </citation>
    <scope>NUCLEOTIDE SEQUENCE [LARGE SCALE GENOMIC DNA]</scope>
    <source>
        <strain evidence="5">E29_bin28</strain>
    </source>
</reference>
<dbReference type="Proteomes" id="UP000316925">
    <property type="component" value="Unassembled WGS sequence"/>
</dbReference>
<sequence>MDPILQIEKLKKKFGGVVAVDGVDFEVNSHQIKAIIGPNGAGKTTIFNLISRICPLTSGTIRFKQHKINELKPYVIAEKGISRTFQNVQVFENMSVLENVMIGRHCRTRSEIFAAIMNLKRTRAEEKRIHDYSLEMLSFVGLEAKKNEAASNLTFQQQKLLEFARALATEPDLLLLDEPAAGLSVPEADEMAQFVYRIREIGITILLVEHNMGLVMEVSDEVIVLDSGQVIAEGTPREVQNNEAVIAVYLGERETENANHTKS</sequence>
<proteinExistence type="predicted"/>
<dbReference type="GO" id="GO:0005886">
    <property type="term" value="C:plasma membrane"/>
    <property type="evidence" value="ECO:0007669"/>
    <property type="project" value="TreeGrafter"/>
</dbReference>
<evidence type="ECO:0000313" key="5">
    <source>
        <dbReference type="EMBL" id="TET93150.1"/>
    </source>
</evidence>
<name>A0A523YNS9_UNCAE</name>
<evidence type="ECO:0000313" key="6">
    <source>
        <dbReference type="Proteomes" id="UP000316925"/>
    </source>
</evidence>
<dbReference type="GO" id="GO:0016887">
    <property type="term" value="F:ATP hydrolysis activity"/>
    <property type="evidence" value="ECO:0007669"/>
    <property type="project" value="InterPro"/>
</dbReference>
<evidence type="ECO:0000256" key="3">
    <source>
        <dbReference type="ARBA" id="ARBA00022840"/>
    </source>
</evidence>
<accession>A0A523YNS9</accession>
<dbReference type="InterPro" id="IPR027417">
    <property type="entry name" value="P-loop_NTPase"/>
</dbReference>
<keyword evidence="1" id="KW-0813">Transport</keyword>
<dbReference type="SUPFAM" id="SSF52540">
    <property type="entry name" value="P-loop containing nucleoside triphosphate hydrolases"/>
    <property type="match status" value="1"/>
</dbReference>
<comment type="caution">
    <text evidence="5">The sequence shown here is derived from an EMBL/GenBank/DDBJ whole genome shotgun (WGS) entry which is preliminary data.</text>
</comment>
<protein>
    <submittedName>
        <fullName evidence="5">ABC transporter ATP-binding protein</fullName>
    </submittedName>
</protein>
<dbReference type="GO" id="GO:0005304">
    <property type="term" value="F:L-valine transmembrane transporter activity"/>
    <property type="evidence" value="ECO:0007669"/>
    <property type="project" value="TreeGrafter"/>
</dbReference>
<dbReference type="Pfam" id="PF12399">
    <property type="entry name" value="BCA_ABC_TP_C"/>
    <property type="match status" value="1"/>
</dbReference>
<evidence type="ECO:0000256" key="2">
    <source>
        <dbReference type="ARBA" id="ARBA00022741"/>
    </source>
</evidence>
<organism evidence="5 6">
    <name type="scientific">Aerophobetes bacterium</name>
    <dbReference type="NCBI Taxonomy" id="2030807"/>
    <lineage>
        <taxon>Bacteria</taxon>
        <taxon>Candidatus Aerophobota</taxon>
    </lineage>
</organism>
<keyword evidence="2" id="KW-0547">Nucleotide-binding</keyword>
<dbReference type="InterPro" id="IPR003439">
    <property type="entry name" value="ABC_transporter-like_ATP-bd"/>
</dbReference>
<dbReference type="GO" id="GO:1903806">
    <property type="term" value="P:L-isoleucine import across plasma membrane"/>
    <property type="evidence" value="ECO:0007669"/>
    <property type="project" value="TreeGrafter"/>
</dbReference>
<gene>
    <name evidence="5" type="ORF">E3J33_02470</name>
</gene>
<dbReference type="GO" id="GO:0015192">
    <property type="term" value="F:L-phenylalanine transmembrane transporter activity"/>
    <property type="evidence" value="ECO:0007669"/>
    <property type="project" value="TreeGrafter"/>
</dbReference>
<dbReference type="GO" id="GO:0042941">
    <property type="term" value="P:D-alanine transmembrane transport"/>
    <property type="evidence" value="ECO:0007669"/>
    <property type="project" value="TreeGrafter"/>
</dbReference>
<dbReference type="GO" id="GO:0015808">
    <property type="term" value="P:L-alanine transport"/>
    <property type="evidence" value="ECO:0007669"/>
    <property type="project" value="TreeGrafter"/>
</dbReference>
<keyword evidence="3 5" id="KW-0067">ATP-binding</keyword>
<dbReference type="EMBL" id="SOIJ01000141">
    <property type="protein sequence ID" value="TET93150.1"/>
    <property type="molecule type" value="Genomic_DNA"/>
</dbReference>
<evidence type="ECO:0000259" key="4">
    <source>
        <dbReference type="PROSITE" id="PS50893"/>
    </source>
</evidence>
<feature type="domain" description="ABC transporter" evidence="4">
    <location>
        <begin position="5"/>
        <end position="252"/>
    </location>
</feature>
<dbReference type="Gene3D" id="3.40.50.300">
    <property type="entry name" value="P-loop containing nucleotide triphosphate hydrolases"/>
    <property type="match status" value="1"/>
</dbReference>